<evidence type="ECO:0000313" key="3">
    <source>
        <dbReference type="Proteomes" id="UP001153954"/>
    </source>
</evidence>
<protein>
    <recommendedName>
        <fullName evidence="1">FP protein C-terminal domain-containing protein</fullName>
    </recommendedName>
</protein>
<name>A0AAU9VEY2_EUPED</name>
<feature type="domain" description="FP protein C-terminal" evidence="1">
    <location>
        <begin position="129"/>
        <end position="170"/>
    </location>
</feature>
<dbReference type="PANTHER" id="PTHR33776">
    <property type="entry name" value="ENDO/EXONUCLEASE/PHOSPHATASE DOMAIN-CONTAINING PROTEIN"/>
    <property type="match status" value="1"/>
</dbReference>
<accession>A0AAU9VEY2</accession>
<keyword evidence="3" id="KW-1185">Reference proteome</keyword>
<dbReference type="Proteomes" id="UP001153954">
    <property type="component" value="Unassembled WGS sequence"/>
</dbReference>
<dbReference type="EMBL" id="CAKOGL010000031">
    <property type="protein sequence ID" value="CAH2108186.1"/>
    <property type="molecule type" value="Genomic_DNA"/>
</dbReference>
<dbReference type="PANTHER" id="PTHR33776:SF3">
    <property type="entry name" value="PHD-TYPE DOMAIN-CONTAINING PROTEIN"/>
    <property type="match status" value="1"/>
</dbReference>
<sequence>MGSITNKYIYIEKCNTALEQKVNDFEQASLNHNVEIVGIEQLPNENLKKLVNKIGELIEVSSDDVEWVKRSRPLKAGSKSANILVGFKTTGTASRDRWLAQRRNLKNTTSNMITGVSDKSYIFINEDLTKSARSILWNTKKQLGQVFKYIWVSNGRILIKKADGEKTTCVSFTRTNRTGGGVLVYTRDTWLARVSETPHTTGGPECVSIAFDRGTSFDEPIYLLSLYRPSRINKKNKVTQFLYELRNILESLLKNIKIVLCGDININLLDKSSHVTEYENLLAEFGLIKCIDKTTRQEILNGKIVRSCLDHIYIRAPSAVIQSAVIQPKIADHYYVSAAVHWERALPCTMQRRSMPAAGRKTRLTRVSPAHTVLPSSHYASILVE</sequence>
<dbReference type="Gene3D" id="3.60.10.10">
    <property type="entry name" value="Endonuclease/exonuclease/phosphatase"/>
    <property type="match status" value="1"/>
</dbReference>
<dbReference type="InterPro" id="IPR036691">
    <property type="entry name" value="Endo/exonu/phosph_ase_sf"/>
</dbReference>
<evidence type="ECO:0000313" key="2">
    <source>
        <dbReference type="EMBL" id="CAH2108186.1"/>
    </source>
</evidence>
<comment type="caution">
    <text evidence="2">The sequence shown here is derived from an EMBL/GenBank/DDBJ whole genome shotgun (WGS) entry which is preliminary data.</text>
</comment>
<dbReference type="Pfam" id="PF25298">
    <property type="entry name" value="Baculo_FP_2nd"/>
    <property type="match status" value="1"/>
</dbReference>
<dbReference type="InterPro" id="IPR057251">
    <property type="entry name" value="FP_C"/>
</dbReference>
<reference evidence="2" key="1">
    <citation type="submission" date="2022-03" db="EMBL/GenBank/DDBJ databases">
        <authorList>
            <person name="Tunstrom K."/>
        </authorList>
    </citation>
    <scope>NUCLEOTIDE SEQUENCE</scope>
</reference>
<gene>
    <name evidence="2" type="ORF">EEDITHA_LOCUS22145</name>
</gene>
<dbReference type="SUPFAM" id="SSF56219">
    <property type="entry name" value="DNase I-like"/>
    <property type="match status" value="1"/>
</dbReference>
<proteinExistence type="predicted"/>
<dbReference type="AlphaFoldDB" id="A0AAU9VEY2"/>
<organism evidence="2 3">
    <name type="scientific">Euphydryas editha</name>
    <name type="common">Edith's checkerspot</name>
    <dbReference type="NCBI Taxonomy" id="104508"/>
    <lineage>
        <taxon>Eukaryota</taxon>
        <taxon>Metazoa</taxon>
        <taxon>Ecdysozoa</taxon>
        <taxon>Arthropoda</taxon>
        <taxon>Hexapoda</taxon>
        <taxon>Insecta</taxon>
        <taxon>Pterygota</taxon>
        <taxon>Neoptera</taxon>
        <taxon>Endopterygota</taxon>
        <taxon>Lepidoptera</taxon>
        <taxon>Glossata</taxon>
        <taxon>Ditrysia</taxon>
        <taxon>Papilionoidea</taxon>
        <taxon>Nymphalidae</taxon>
        <taxon>Nymphalinae</taxon>
        <taxon>Euphydryas</taxon>
    </lineage>
</organism>
<evidence type="ECO:0000259" key="1">
    <source>
        <dbReference type="Pfam" id="PF25298"/>
    </source>
</evidence>